<evidence type="ECO:0000313" key="1">
    <source>
        <dbReference type="EMBL" id="KXZ20531.1"/>
    </source>
</evidence>
<accession>A0A150F7M6</accession>
<evidence type="ECO:0000313" key="2">
    <source>
        <dbReference type="Proteomes" id="UP000075430"/>
    </source>
</evidence>
<dbReference type="EMBL" id="LSBA01000012">
    <property type="protein sequence ID" value="KXZ20531.1"/>
    <property type="molecule type" value="Genomic_DNA"/>
</dbReference>
<proteinExistence type="predicted"/>
<dbReference type="AlphaFoldDB" id="A0A150F7M6"/>
<dbReference type="STRING" id="1793963.AXI58_00750"/>
<reference evidence="2" key="1">
    <citation type="submission" date="2016-02" db="EMBL/GenBank/DDBJ databases">
        <authorList>
            <person name="Dunlap C."/>
        </authorList>
    </citation>
    <scope>NUCLEOTIDE SEQUENCE [LARGE SCALE GENOMIC DNA]</scope>
    <source>
        <strain evidence="2">NRRL B-41092</strain>
    </source>
</reference>
<dbReference type="OrthoDB" id="1645729at2"/>
<dbReference type="RefSeq" id="WP_061521526.1">
    <property type="nucleotide sequence ID" value="NZ_LSBA01000012.1"/>
</dbReference>
<protein>
    <recommendedName>
        <fullName evidence="3">HesB/YadR/YfhF family protein</fullName>
    </recommendedName>
</protein>
<dbReference type="Proteomes" id="UP000075430">
    <property type="component" value="Unassembled WGS sequence"/>
</dbReference>
<comment type="caution">
    <text evidence="1">The sequence shown here is derived from an EMBL/GenBank/DDBJ whole genome shotgun (WGS) entry which is preliminary data.</text>
</comment>
<sequence>MKFSVSTEAAKWFIDEFDLEPDAHVRFLTKIYGGIPTVYPDYYLGMSVGEKGDAIFKVVVENIIFYIDNRDAWLLDEYNLNIELRKDEVEYIFTKSEDK</sequence>
<name>A0A150F7M6_9BACI</name>
<keyword evidence="2" id="KW-1185">Reference proteome</keyword>
<organism evidence="1 2">
    <name type="scientific">Bacillus nakamurai</name>
    <dbReference type="NCBI Taxonomy" id="1793963"/>
    <lineage>
        <taxon>Bacteria</taxon>
        <taxon>Bacillati</taxon>
        <taxon>Bacillota</taxon>
        <taxon>Bacilli</taxon>
        <taxon>Bacillales</taxon>
        <taxon>Bacillaceae</taxon>
        <taxon>Bacillus</taxon>
    </lineage>
</organism>
<gene>
    <name evidence="1" type="ORF">AXI58_00750</name>
</gene>
<evidence type="ECO:0008006" key="3">
    <source>
        <dbReference type="Google" id="ProtNLM"/>
    </source>
</evidence>